<evidence type="ECO:0000313" key="2">
    <source>
        <dbReference type="EMBL" id="ADG14076.1"/>
    </source>
</evidence>
<dbReference type="PROSITE" id="PS51257">
    <property type="entry name" value="PROKAR_LIPOPROTEIN"/>
    <property type="match status" value="1"/>
</dbReference>
<feature type="domain" description="Fe/B12 periplasmic-binding" evidence="1">
    <location>
        <begin position="48"/>
        <end position="323"/>
    </location>
</feature>
<dbReference type="Pfam" id="PF01497">
    <property type="entry name" value="Peripla_BP_2"/>
    <property type="match status" value="1"/>
</dbReference>
<reference evidence="2" key="1">
    <citation type="submission" date="2010-04" db="EMBL/GenBank/DDBJ databases">
        <title>Complete sequence of Methanocaldococcus infernus ME.</title>
        <authorList>
            <consortium name="US DOE Joint Genome Institute"/>
            <person name="Lucas S."/>
            <person name="Copeland A."/>
            <person name="Lapidus A."/>
            <person name="Cheng J.-F."/>
            <person name="Bruce D."/>
            <person name="Goodwin L."/>
            <person name="Pitluck S."/>
            <person name="Munk A.C."/>
            <person name="Detter J.C."/>
            <person name="Han C."/>
            <person name="Tapia R."/>
            <person name="Land M."/>
            <person name="Hauser L."/>
            <person name="Kyrpides N."/>
            <person name="Mikhailova N."/>
            <person name="Sieprawska-Lupa M."/>
            <person name="Whitman W.B."/>
            <person name="Woyke T."/>
        </authorList>
    </citation>
    <scope>NUCLEOTIDE SEQUENCE [LARGE SCALE GENOMIC DNA]</scope>
    <source>
        <strain evidence="2">ME</strain>
    </source>
</reference>
<dbReference type="Gene3D" id="3.40.50.1980">
    <property type="entry name" value="Nitrogenase molybdenum iron protein domain"/>
    <property type="match status" value="2"/>
</dbReference>
<dbReference type="KEGG" id="mif:Metin_1428"/>
<dbReference type="eggNOG" id="arCOG03303">
    <property type="taxonomic scope" value="Archaea"/>
</dbReference>
<evidence type="ECO:0000259" key="1">
    <source>
        <dbReference type="PROSITE" id="PS50983"/>
    </source>
</evidence>
<accession>D5VU23</accession>
<evidence type="ECO:0000313" key="3">
    <source>
        <dbReference type="Proteomes" id="UP000002061"/>
    </source>
</evidence>
<dbReference type="InterPro" id="IPR002491">
    <property type="entry name" value="ABC_transptr_periplasmic_BD"/>
</dbReference>
<dbReference type="RefSeq" id="WP_013100821.1">
    <property type="nucleotide sequence ID" value="NC_014122.1"/>
</dbReference>
<dbReference type="GeneID" id="9132467"/>
<dbReference type="OrthoDB" id="24039at2157"/>
<proteinExistence type="predicted"/>
<organism evidence="2 3">
    <name type="scientific">Methanocaldococcus infernus (strain DSM 11812 / JCM 15783 / ME)</name>
    <dbReference type="NCBI Taxonomy" id="573063"/>
    <lineage>
        <taxon>Archaea</taxon>
        <taxon>Methanobacteriati</taxon>
        <taxon>Methanobacteriota</taxon>
        <taxon>Methanomada group</taxon>
        <taxon>Methanococci</taxon>
        <taxon>Methanococcales</taxon>
        <taxon>Methanocaldococcaceae</taxon>
        <taxon>Methanocaldococcus</taxon>
    </lineage>
</organism>
<name>D5VU23_METIM</name>
<dbReference type="PANTHER" id="PTHR30535">
    <property type="entry name" value="VITAMIN B12-BINDING PROTEIN"/>
    <property type="match status" value="1"/>
</dbReference>
<dbReference type="InterPro" id="IPR050902">
    <property type="entry name" value="ABC_Transporter_SBP"/>
</dbReference>
<gene>
    <name evidence="2" type="ordered locus">Metin_1428</name>
</gene>
<keyword evidence="3" id="KW-1185">Reference proteome</keyword>
<dbReference type="HOGENOM" id="CLU_038034_13_1_2"/>
<dbReference type="AlphaFoldDB" id="D5VU23"/>
<dbReference type="EMBL" id="CP002009">
    <property type="protein sequence ID" value="ADG14076.1"/>
    <property type="molecule type" value="Genomic_DNA"/>
</dbReference>
<dbReference type="Proteomes" id="UP000002061">
    <property type="component" value="Chromosome"/>
</dbReference>
<protein>
    <submittedName>
        <fullName evidence="2">Periplasmic binding protein</fullName>
    </submittedName>
</protein>
<dbReference type="CDD" id="cd01147">
    <property type="entry name" value="HemV-2"/>
    <property type="match status" value="1"/>
</dbReference>
<dbReference type="STRING" id="573063.Metin_1428"/>
<dbReference type="PANTHER" id="PTHR30535:SF34">
    <property type="entry name" value="MOLYBDATE-BINDING PROTEIN MOLA"/>
    <property type="match status" value="1"/>
</dbReference>
<dbReference type="PROSITE" id="PS50983">
    <property type="entry name" value="FE_B12_PBP"/>
    <property type="match status" value="1"/>
</dbReference>
<sequence length="366" mass="41685">MRKILIFLVFLLLIFTCGCINNNKNLEEHVKVKDLLGRDVEVPKDVNRIVCIGPGCLRLIVYLNATDKVVGVEDAEKLWTPYGRPYRLAHPELAKLPTIGQGGPNPKPNLEEILKVEPDVIFACYITKEQADKIQERTGIPVVVLSYGKLATFNEEELYTSLELAGKILNKEDRAKEVIKFIDNCLNDLNSRTKDIPEDKKLTVYVGGIGYKGQRGIESTMCKYPPFEAVHARNVVDQLNKTGHVFISKEQLLKWNPDIIFIDEGGLKLVINDYKRNKEFYNSLKAFKNGDVYGLLPYNFYTTNIGTALADAYYIGKILYPERFKDINPEEKADEIYVFLVGKPVYKEMAQFWGGFKRLNLSESND</sequence>
<dbReference type="SUPFAM" id="SSF53807">
    <property type="entry name" value="Helical backbone' metal receptor"/>
    <property type="match status" value="1"/>
</dbReference>